<dbReference type="EMBL" id="QTTN01000003">
    <property type="protein sequence ID" value="REE92741.1"/>
    <property type="molecule type" value="Genomic_DNA"/>
</dbReference>
<organism evidence="2 3">
    <name type="scientific">Paenibacillus taihuensis</name>
    <dbReference type="NCBI Taxonomy" id="1156355"/>
    <lineage>
        <taxon>Bacteria</taxon>
        <taxon>Bacillati</taxon>
        <taxon>Bacillota</taxon>
        <taxon>Bacilli</taxon>
        <taxon>Bacillales</taxon>
        <taxon>Paenibacillaceae</taxon>
        <taxon>Paenibacillus</taxon>
    </lineage>
</organism>
<protein>
    <submittedName>
        <fullName evidence="2">Oxidoreductase family protein</fullName>
    </submittedName>
</protein>
<name>A0A3D9SPZ4_9BACL</name>
<evidence type="ECO:0000259" key="1">
    <source>
        <dbReference type="Pfam" id="PF01408"/>
    </source>
</evidence>
<reference evidence="2 3" key="1">
    <citation type="submission" date="2018-08" db="EMBL/GenBank/DDBJ databases">
        <title>Genomic Encyclopedia of Type Strains, Phase III (KMG-III): the genomes of soil and plant-associated and newly described type strains.</title>
        <authorList>
            <person name="Whitman W."/>
        </authorList>
    </citation>
    <scope>NUCLEOTIDE SEQUENCE [LARGE SCALE GENOMIC DNA]</scope>
    <source>
        <strain evidence="2 3">CGMCC 1.10966</strain>
    </source>
</reference>
<evidence type="ECO:0000313" key="2">
    <source>
        <dbReference type="EMBL" id="REE92741.1"/>
    </source>
</evidence>
<dbReference type="InterPro" id="IPR036291">
    <property type="entry name" value="NAD(P)-bd_dom_sf"/>
</dbReference>
<dbReference type="GO" id="GO:0000166">
    <property type="term" value="F:nucleotide binding"/>
    <property type="evidence" value="ECO:0007669"/>
    <property type="project" value="InterPro"/>
</dbReference>
<dbReference type="Proteomes" id="UP000256304">
    <property type="component" value="Unassembled WGS sequence"/>
</dbReference>
<dbReference type="AlphaFoldDB" id="A0A3D9SPZ4"/>
<feature type="domain" description="Gfo/Idh/MocA-like oxidoreductase N-terminal" evidence="1">
    <location>
        <begin position="4"/>
        <end position="112"/>
    </location>
</feature>
<comment type="caution">
    <text evidence="2">The sequence shown here is derived from an EMBL/GenBank/DDBJ whole genome shotgun (WGS) entry which is preliminary data.</text>
</comment>
<proteinExistence type="predicted"/>
<dbReference type="RefSeq" id="WP_116187669.1">
    <property type="nucleotide sequence ID" value="NZ_QTTN01000003.1"/>
</dbReference>
<dbReference type="Gene3D" id="3.40.50.720">
    <property type="entry name" value="NAD(P)-binding Rossmann-like Domain"/>
    <property type="match status" value="1"/>
</dbReference>
<dbReference type="SUPFAM" id="SSF51735">
    <property type="entry name" value="NAD(P)-binding Rossmann-fold domains"/>
    <property type="match status" value="1"/>
</dbReference>
<evidence type="ECO:0000313" key="3">
    <source>
        <dbReference type="Proteomes" id="UP000256304"/>
    </source>
</evidence>
<sequence length="356" mass="39852">MSRIRFGIVGSGWRTDFYLRIAKALPERFEVSGVVVRNEEKARKLTEEWQVPVYRSVASLVEEGKPAFVVTSVPWAANPGVMEELVSYEMPVLSETPPAPDLDALIQLNEKLGSARIQVAEQYAFQPIHAARIAIAGSGKLGTVMQAQVSVAHGYHGISLLRKLLSVTSENVRIQAYRFASPIVKGPGRNGDPDRDEQTQSEQMIASLDFEGKLAMYDFTGDQYFSWIRSPRVLVRGELGEINNREVRYLKDYLTPVELELRRLNAGEDGNLEGYYHKGILAGEEWVYRNPFVPGRLSDDEIAIATCLAKMDEYAAGGPSFYSLAEASQDHYISLMMNESLRTGAPVQTETQPWWK</sequence>
<dbReference type="OrthoDB" id="9772350at2"/>
<gene>
    <name evidence="2" type="ORF">A8990_10339</name>
</gene>
<dbReference type="Pfam" id="PF01408">
    <property type="entry name" value="GFO_IDH_MocA"/>
    <property type="match status" value="1"/>
</dbReference>
<dbReference type="InterPro" id="IPR000683">
    <property type="entry name" value="Gfo/Idh/MocA-like_OxRdtase_N"/>
</dbReference>
<keyword evidence="3" id="KW-1185">Reference proteome</keyword>
<accession>A0A3D9SPZ4</accession>